<dbReference type="EMBL" id="BOMH01000056">
    <property type="protein sequence ID" value="GID68970.1"/>
    <property type="molecule type" value="Genomic_DNA"/>
</dbReference>
<accession>A0A919IMU4</accession>
<dbReference type="AlphaFoldDB" id="A0A919IMU4"/>
<evidence type="ECO:0000313" key="2">
    <source>
        <dbReference type="Proteomes" id="UP000619479"/>
    </source>
</evidence>
<dbReference type="RefSeq" id="WP_203750220.1">
    <property type="nucleotide sequence ID" value="NZ_BAAAUC010000001.1"/>
</dbReference>
<name>A0A919IMU4_9ACTN</name>
<comment type="caution">
    <text evidence="1">The sequence shown here is derived from an EMBL/GenBank/DDBJ whole genome shotgun (WGS) entry which is preliminary data.</text>
</comment>
<protein>
    <recommendedName>
        <fullName evidence="3">Minor tail protein</fullName>
    </recommendedName>
</protein>
<gene>
    <name evidence="1" type="ORF">Acy02nite_68510</name>
</gene>
<organism evidence="1 2">
    <name type="scientific">Actinoplanes cyaneus</name>
    <dbReference type="NCBI Taxonomy" id="52696"/>
    <lineage>
        <taxon>Bacteria</taxon>
        <taxon>Bacillati</taxon>
        <taxon>Actinomycetota</taxon>
        <taxon>Actinomycetes</taxon>
        <taxon>Micromonosporales</taxon>
        <taxon>Micromonosporaceae</taxon>
        <taxon>Actinoplanes</taxon>
    </lineage>
</organism>
<keyword evidence="2" id="KW-1185">Reference proteome</keyword>
<reference evidence="1" key="1">
    <citation type="submission" date="2021-01" db="EMBL/GenBank/DDBJ databases">
        <title>Whole genome shotgun sequence of Actinoplanes cyaneus NBRC 14990.</title>
        <authorList>
            <person name="Komaki H."/>
            <person name="Tamura T."/>
        </authorList>
    </citation>
    <scope>NUCLEOTIDE SEQUENCE</scope>
    <source>
        <strain evidence="1">NBRC 14990</strain>
    </source>
</reference>
<evidence type="ECO:0008006" key="3">
    <source>
        <dbReference type="Google" id="ProtNLM"/>
    </source>
</evidence>
<proteinExistence type="predicted"/>
<dbReference type="Proteomes" id="UP000619479">
    <property type="component" value="Unassembled WGS sequence"/>
</dbReference>
<sequence length="357" mass="38975">MSWRYLAQRALTGEWLSWDLPIDRDELSWALSGPGALRGTISPDVGHLRASDGSLVLQEWGTLLYAEADGEIRWGGIVVGSSWDGPAWTVEAVGMSTYPNGIPYLGEYSQIDADPAAVYRDVWAYVQAQPDSNLGVAVDTISTPARVGTAGSPYALSWWEAPDCGSALDELAKAGPFDYAEEHTWNGNAVAHRIRLGYPRLGRKRDDLAFVQGDNVTNVVTAERSGDAYANEVVGVGAGSGRAILQRRIPIRDGRLRRPAIYTDKTISDAARLDAVIRRELDARRDVLELRSVEVVDHPNAPIGSWQLGDDVLIQASLPWLGDIAVWERVVGWSLISETRVSLTLQRSDSFTYGGTA</sequence>
<evidence type="ECO:0000313" key="1">
    <source>
        <dbReference type="EMBL" id="GID68970.1"/>
    </source>
</evidence>